<evidence type="ECO:0000256" key="10">
    <source>
        <dbReference type="SAM" id="Phobius"/>
    </source>
</evidence>
<evidence type="ECO:0000256" key="5">
    <source>
        <dbReference type="ARBA" id="ARBA00023136"/>
    </source>
</evidence>
<feature type="domain" description="G-protein coupled receptors family 1 profile" evidence="11">
    <location>
        <begin position="1"/>
        <end position="407"/>
    </location>
</feature>
<feature type="transmembrane region" description="Helical" evidence="10">
    <location>
        <begin position="348"/>
        <end position="367"/>
    </location>
</feature>
<name>A0AAV2I9L5_LYMST</name>
<comment type="similarity">
    <text evidence="8">Belongs to the G-protein coupled receptor 1 family.</text>
</comment>
<keyword evidence="6 8" id="KW-0675">Receptor</keyword>
<dbReference type="PANTHER" id="PTHR24243">
    <property type="entry name" value="G-PROTEIN COUPLED RECEPTOR"/>
    <property type="match status" value="1"/>
</dbReference>
<evidence type="ECO:0000256" key="2">
    <source>
        <dbReference type="ARBA" id="ARBA00022692"/>
    </source>
</evidence>
<feature type="region of interest" description="Disordered" evidence="9">
    <location>
        <begin position="231"/>
        <end position="251"/>
    </location>
</feature>
<evidence type="ECO:0000256" key="3">
    <source>
        <dbReference type="ARBA" id="ARBA00022989"/>
    </source>
</evidence>
<dbReference type="Pfam" id="PF00001">
    <property type="entry name" value="7tm_1"/>
    <property type="match status" value="1"/>
</dbReference>
<keyword evidence="4 8" id="KW-0297">G-protein coupled receptor</keyword>
<dbReference type="PANTHER" id="PTHR24243:SF224">
    <property type="entry name" value="G-PROTEIN COUPLED RECEPTOR 19-RELATED"/>
    <property type="match status" value="1"/>
</dbReference>
<dbReference type="PROSITE" id="PS50262">
    <property type="entry name" value="G_PROTEIN_RECEP_F1_2"/>
    <property type="match status" value="1"/>
</dbReference>
<organism evidence="12 13">
    <name type="scientific">Lymnaea stagnalis</name>
    <name type="common">Great pond snail</name>
    <name type="synonym">Helix stagnalis</name>
    <dbReference type="NCBI Taxonomy" id="6523"/>
    <lineage>
        <taxon>Eukaryota</taxon>
        <taxon>Metazoa</taxon>
        <taxon>Spiralia</taxon>
        <taxon>Lophotrochozoa</taxon>
        <taxon>Mollusca</taxon>
        <taxon>Gastropoda</taxon>
        <taxon>Heterobranchia</taxon>
        <taxon>Euthyneura</taxon>
        <taxon>Panpulmonata</taxon>
        <taxon>Hygrophila</taxon>
        <taxon>Lymnaeoidea</taxon>
        <taxon>Lymnaeidae</taxon>
        <taxon>Lymnaea</taxon>
    </lineage>
</organism>
<evidence type="ECO:0000256" key="9">
    <source>
        <dbReference type="SAM" id="MobiDB-lite"/>
    </source>
</evidence>
<gene>
    <name evidence="12" type="ORF">GSLYS_00016447001</name>
</gene>
<comment type="caution">
    <text evidence="12">The sequence shown here is derived from an EMBL/GenBank/DDBJ whole genome shotgun (WGS) entry which is preliminary data.</text>
</comment>
<dbReference type="InterPro" id="IPR017452">
    <property type="entry name" value="GPCR_Rhodpsn_7TM"/>
</dbReference>
<evidence type="ECO:0000313" key="13">
    <source>
        <dbReference type="Proteomes" id="UP001497497"/>
    </source>
</evidence>
<evidence type="ECO:0000256" key="8">
    <source>
        <dbReference type="RuleBase" id="RU000688"/>
    </source>
</evidence>
<keyword evidence="13" id="KW-1185">Reference proteome</keyword>
<evidence type="ECO:0000256" key="4">
    <source>
        <dbReference type="ARBA" id="ARBA00023040"/>
    </source>
</evidence>
<proteinExistence type="inferred from homology"/>
<feature type="transmembrane region" description="Helical" evidence="10">
    <location>
        <begin position="87"/>
        <end position="112"/>
    </location>
</feature>
<dbReference type="Gene3D" id="1.20.1070.10">
    <property type="entry name" value="Rhodopsin 7-helix transmembrane proteins"/>
    <property type="match status" value="2"/>
</dbReference>
<comment type="subcellular location">
    <subcellularLocation>
        <location evidence="1">Membrane</location>
        <topology evidence="1">Multi-pass membrane protein</topology>
    </subcellularLocation>
</comment>
<reference evidence="12 13" key="1">
    <citation type="submission" date="2024-04" db="EMBL/GenBank/DDBJ databases">
        <authorList>
            <consortium name="Genoscope - CEA"/>
            <person name="William W."/>
        </authorList>
    </citation>
    <scope>NUCLEOTIDE SEQUENCE [LARGE SCALE GENOMIC DNA]</scope>
</reference>
<dbReference type="Proteomes" id="UP001497497">
    <property type="component" value="Unassembled WGS sequence"/>
</dbReference>
<keyword evidence="7 8" id="KW-0807">Transducer</keyword>
<feature type="transmembrane region" description="Helical" evidence="10">
    <location>
        <begin position="37"/>
        <end position="59"/>
    </location>
</feature>
<feature type="transmembrane region" description="Helical" evidence="10">
    <location>
        <begin position="379"/>
        <end position="397"/>
    </location>
</feature>
<dbReference type="AlphaFoldDB" id="A0AAV2I9L5"/>
<dbReference type="CDD" id="cd00637">
    <property type="entry name" value="7tm_classA_rhodopsin-like"/>
    <property type="match status" value="2"/>
</dbReference>
<keyword evidence="5 10" id="KW-0472">Membrane</keyword>
<sequence length="430" mass="47945">MFCGVGSILNLLVIAVDRFRKICRPLKSQMHGKEAKLSIVAVIGGALFFAWPSAVLHGLRTATTQVPGLYGQDCSTPNALGKTMWPLVYSAILFLCFLVITVALIVLYCLILNKTRKHMRYMTRTKASSCSGSSHSYDEASGEIKCDKGVRMALNSTLSTSTIIDNNNDETSTRPSSLITPMSSMPPCIGRLRYPRRELEIPALKMLGSKLACDVIESRGHQKRLLCEVNSQTQEASGNTHQSTYSNRENPNNLELLASKEKPEVDSKSIDPDLSDFVHAELNIETGDSERATVRFSNFLDCENCEKSPCTDSSAEQDSFKVEPEVARRTPEKAKVGRSSQLRSKTTAIAFWITLVFILSFLPYLSLTVLKLLIQGFDYSLDGAALVFFNIALRSYFMNSVSNPIIYGVMNVKFRGEVKRLITRRILRWH</sequence>
<dbReference type="EMBL" id="CAXITT010000514">
    <property type="protein sequence ID" value="CAL1542913.1"/>
    <property type="molecule type" value="Genomic_DNA"/>
</dbReference>
<evidence type="ECO:0000256" key="7">
    <source>
        <dbReference type="ARBA" id="ARBA00023224"/>
    </source>
</evidence>
<accession>A0AAV2I9L5</accession>
<dbReference type="InterPro" id="IPR000276">
    <property type="entry name" value="GPCR_Rhodpsn"/>
</dbReference>
<dbReference type="PROSITE" id="PS00237">
    <property type="entry name" value="G_PROTEIN_RECEP_F1_1"/>
    <property type="match status" value="1"/>
</dbReference>
<dbReference type="GO" id="GO:0005886">
    <property type="term" value="C:plasma membrane"/>
    <property type="evidence" value="ECO:0007669"/>
    <property type="project" value="TreeGrafter"/>
</dbReference>
<keyword evidence="3 10" id="KW-1133">Transmembrane helix</keyword>
<evidence type="ECO:0000256" key="1">
    <source>
        <dbReference type="ARBA" id="ARBA00004141"/>
    </source>
</evidence>
<keyword evidence="2 8" id="KW-0812">Transmembrane</keyword>
<evidence type="ECO:0000313" key="12">
    <source>
        <dbReference type="EMBL" id="CAL1542913.1"/>
    </source>
</evidence>
<evidence type="ECO:0000259" key="11">
    <source>
        <dbReference type="PROSITE" id="PS50262"/>
    </source>
</evidence>
<dbReference type="SUPFAM" id="SSF81321">
    <property type="entry name" value="Family A G protein-coupled receptor-like"/>
    <property type="match status" value="1"/>
</dbReference>
<evidence type="ECO:0000256" key="6">
    <source>
        <dbReference type="ARBA" id="ARBA00023170"/>
    </source>
</evidence>
<dbReference type="GO" id="GO:0004930">
    <property type="term" value="F:G protein-coupled receptor activity"/>
    <property type="evidence" value="ECO:0007669"/>
    <property type="project" value="UniProtKB-KW"/>
</dbReference>
<dbReference type="PRINTS" id="PR00237">
    <property type="entry name" value="GPCRRHODOPSN"/>
</dbReference>
<protein>
    <recommendedName>
        <fullName evidence="11">G-protein coupled receptors family 1 profile domain-containing protein</fullName>
    </recommendedName>
</protein>